<dbReference type="NCBIfam" id="TIGR01484">
    <property type="entry name" value="HAD-SF-IIB"/>
    <property type="match status" value="1"/>
</dbReference>
<dbReference type="Gene3D" id="3.40.390.30">
    <property type="entry name" value="Metalloproteases ('zincins'), catalytic domain"/>
    <property type="match status" value="1"/>
</dbReference>
<dbReference type="NCBIfam" id="TIGR00043">
    <property type="entry name" value="rRNA maturation RNase YbeY"/>
    <property type="match status" value="1"/>
</dbReference>
<evidence type="ECO:0008006" key="10">
    <source>
        <dbReference type="Google" id="ProtNLM"/>
    </source>
</evidence>
<dbReference type="InterPro" id="IPR006379">
    <property type="entry name" value="HAD-SF_hydro_IIB"/>
</dbReference>
<dbReference type="AlphaFoldDB" id="A0AA38CK61"/>
<dbReference type="GO" id="GO:0004222">
    <property type="term" value="F:metalloendopeptidase activity"/>
    <property type="evidence" value="ECO:0007669"/>
    <property type="project" value="InterPro"/>
</dbReference>
<dbReference type="SUPFAM" id="SSF56784">
    <property type="entry name" value="HAD-like"/>
    <property type="match status" value="1"/>
</dbReference>
<dbReference type="PROSITE" id="PS01306">
    <property type="entry name" value="UPF0054"/>
    <property type="match status" value="1"/>
</dbReference>
<protein>
    <recommendedName>
        <fullName evidence="10">Haloacid dehalogenase-like hydrolase family protein</fullName>
    </recommendedName>
</protein>
<sequence>MRRASFSPRGFMDILCRSFLAVSMGPGATISISTCSPSTIKLSGPMGTSAFRRSPSGYQHQSWFSRVDGHMQGARLMGSLPVVRWFRRMRRSAVKKAAAEKELELDIKIAIGKNIHEDEQLLNIAEILRLNVPMAMKAAFDGIKDSTGKTRDTAIEDVGSFEKVELSVLLCNNDFIHELNKEWHDKDHPTDVLSMSQHIPGCQLPVLMLGDIIISVDAAAELAVERGHSLLDEIRILMVHGLLHLLGYDDKKSNEARKEMENEEDIILKCLGWKGKGLIRSTYESLEDCSLLNEFKKENVSSSVKEDQGLQTEKKDGCADQALPTEKKETLRSYKPKYKYLFCDMDGTLLNSQSLITPRTAEALREANSRGVKIIIATGKTRPAVISALQLVDLAGDDGIVSKAYPGVFLQGSLVYGKQGLELYRRNLDPDVCKEAFLFSLEHQIPLVGFSEDRIVTLFDHPLIDALHTVYFEPKAEVMSSLEHLLSSVCVQKLLFYDTAENVHDVLRPHWSLATEGRARVLQAQPEMLEILPPAASKGAGVHMLLDHLGVNTDEVMAIGDGENDVEMLDLVSWGVAMANSSVKAKAAANAIVTSNDEDGVADAIYRYVF</sequence>
<evidence type="ECO:0000256" key="5">
    <source>
        <dbReference type="ARBA" id="ARBA00022759"/>
    </source>
</evidence>
<dbReference type="InterPro" id="IPR000150">
    <property type="entry name" value="Cof"/>
</dbReference>
<dbReference type="InterPro" id="IPR023091">
    <property type="entry name" value="MetalPrtase_cat_dom_sf_prd"/>
</dbReference>
<dbReference type="InterPro" id="IPR023214">
    <property type="entry name" value="HAD_sf"/>
</dbReference>
<comment type="similarity">
    <text evidence="2">Belongs to the endoribonuclease YbeY family.</text>
</comment>
<evidence type="ECO:0000256" key="2">
    <source>
        <dbReference type="ARBA" id="ARBA00010875"/>
    </source>
</evidence>
<dbReference type="CDD" id="cd07516">
    <property type="entry name" value="HAD_Pase"/>
    <property type="match status" value="1"/>
</dbReference>
<evidence type="ECO:0000256" key="6">
    <source>
        <dbReference type="ARBA" id="ARBA00022801"/>
    </source>
</evidence>
<keyword evidence="5" id="KW-0255">Endonuclease</keyword>
<dbReference type="HAMAP" id="MF_00009">
    <property type="entry name" value="Endoribonucl_YbeY"/>
    <property type="match status" value="1"/>
</dbReference>
<dbReference type="EMBL" id="JAHRHJ020000009">
    <property type="protein sequence ID" value="KAH9301487.1"/>
    <property type="molecule type" value="Genomic_DNA"/>
</dbReference>
<dbReference type="GO" id="GO:0004519">
    <property type="term" value="F:endonuclease activity"/>
    <property type="evidence" value="ECO:0007669"/>
    <property type="project" value="UniProtKB-KW"/>
</dbReference>
<dbReference type="PROSITE" id="PS01228">
    <property type="entry name" value="COF_1"/>
    <property type="match status" value="1"/>
</dbReference>
<dbReference type="PANTHER" id="PTHR46986:SF1">
    <property type="entry name" value="ENDORIBONUCLEASE YBEY, CHLOROPLASTIC"/>
    <property type="match status" value="1"/>
</dbReference>
<reference evidence="8 9" key="1">
    <citation type="journal article" date="2021" name="Nat. Plants">
        <title>The Taxus genome provides insights into paclitaxel biosynthesis.</title>
        <authorList>
            <person name="Xiong X."/>
            <person name="Gou J."/>
            <person name="Liao Q."/>
            <person name="Li Y."/>
            <person name="Zhou Q."/>
            <person name="Bi G."/>
            <person name="Li C."/>
            <person name="Du R."/>
            <person name="Wang X."/>
            <person name="Sun T."/>
            <person name="Guo L."/>
            <person name="Liang H."/>
            <person name="Lu P."/>
            <person name="Wu Y."/>
            <person name="Zhang Z."/>
            <person name="Ro D.K."/>
            <person name="Shang Y."/>
            <person name="Huang S."/>
            <person name="Yan J."/>
        </authorList>
    </citation>
    <scope>NUCLEOTIDE SEQUENCE [LARGE SCALE GENOMIC DNA]</scope>
    <source>
        <strain evidence="8">Ta-2019</strain>
    </source>
</reference>
<dbReference type="Proteomes" id="UP000824469">
    <property type="component" value="Unassembled WGS sequence"/>
</dbReference>
<accession>A0AA38CK61</accession>
<dbReference type="SFLD" id="SFLDG01140">
    <property type="entry name" value="C2.B:_Phosphomannomutase_and_P"/>
    <property type="match status" value="1"/>
</dbReference>
<dbReference type="InterPro" id="IPR002036">
    <property type="entry name" value="YbeY"/>
</dbReference>
<dbReference type="Pfam" id="PF02130">
    <property type="entry name" value="YbeY"/>
    <property type="match status" value="1"/>
</dbReference>
<gene>
    <name evidence="8" type="ORF">KI387_013070</name>
</gene>
<dbReference type="SUPFAM" id="SSF55486">
    <property type="entry name" value="Metalloproteases ('zincins'), catalytic domain"/>
    <property type="match status" value="1"/>
</dbReference>
<evidence type="ECO:0000313" key="9">
    <source>
        <dbReference type="Proteomes" id="UP000824469"/>
    </source>
</evidence>
<comment type="cofactor">
    <cofactor evidence="1">
        <name>Zn(2+)</name>
        <dbReference type="ChEBI" id="CHEBI:29105"/>
    </cofactor>
</comment>
<organism evidence="8 9">
    <name type="scientific">Taxus chinensis</name>
    <name type="common">Chinese yew</name>
    <name type="synonym">Taxus wallichiana var. chinensis</name>
    <dbReference type="NCBI Taxonomy" id="29808"/>
    <lineage>
        <taxon>Eukaryota</taxon>
        <taxon>Viridiplantae</taxon>
        <taxon>Streptophyta</taxon>
        <taxon>Embryophyta</taxon>
        <taxon>Tracheophyta</taxon>
        <taxon>Spermatophyta</taxon>
        <taxon>Pinopsida</taxon>
        <taxon>Pinidae</taxon>
        <taxon>Conifers II</taxon>
        <taxon>Cupressales</taxon>
        <taxon>Taxaceae</taxon>
        <taxon>Taxus</taxon>
    </lineage>
</organism>
<keyword evidence="7" id="KW-0862">Zinc</keyword>
<dbReference type="InterPro" id="IPR036412">
    <property type="entry name" value="HAD-like_sf"/>
</dbReference>
<dbReference type="SFLD" id="SFLDS00003">
    <property type="entry name" value="Haloacid_Dehalogenase"/>
    <property type="match status" value="1"/>
</dbReference>
<keyword evidence="6" id="KW-0378">Hydrolase</keyword>
<dbReference type="NCBIfam" id="TIGR00099">
    <property type="entry name" value="Cof-subfamily"/>
    <property type="match status" value="1"/>
</dbReference>
<name>A0AA38CK61_TAXCH</name>
<dbReference type="OMA" id="KMRKRAP"/>
<keyword evidence="4" id="KW-0479">Metal-binding</keyword>
<dbReference type="PANTHER" id="PTHR46986">
    <property type="entry name" value="ENDORIBONUCLEASE YBEY, CHLOROPLASTIC"/>
    <property type="match status" value="1"/>
</dbReference>
<dbReference type="Pfam" id="PF08282">
    <property type="entry name" value="Hydrolase_3"/>
    <property type="match status" value="1"/>
</dbReference>
<dbReference type="PROSITE" id="PS01229">
    <property type="entry name" value="COF_2"/>
    <property type="match status" value="1"/>
</dbReference>
<dbReference type="Gene3D" id="3.30.1240.10">
    <property type="match status" value="1"/>
</dbReference>
<keyword evidence="9" id="KW-1185">Reference proteome</keyword>
<evidence type="ECO:0000256" key="7">
    <source>
        <dbReference type="ARBA" id="ARBA00022833"/>
    </source>
</evidence>
<evidence type="ECO:0000256" key="3">
    <source>
        <dbReference type="ARBA" id="ARBA00022722"/>
    </source>
</evidence>
<evidence type="ECO:0000256" key="4">
    <source>
        <dbReference type="ARBA" id="ARBA00022723"/>
    </source>
</evidence>
<dbReference type="GO" id="GO:0046872">
    <property type="term" value="F:metal ion binding"/>
    <property type="evidence" value="ECO:0007669"/>
    <property type="project" value="UniProtKB-KW"/>
</dbReference>
<evidence type="ECO:0000256" key="1">
    <source>
        <dbReference type="ARBA" id="ARBA00001947"/>
    </source>
</evidence>
<dbReference type="InterPro" id="IPR020549">
    <property type="entry name" value="YbeY_CS"/>
</dbReference>
<evidence type="ECO:0000313" key="8">
    <source>
        <dbReference type="EMBL" id="KAH9301487.1"/>
    </source>
</evidence>
<keyword evidence="3" id="KW-0540">Nuclease</keyword>
<comment type="caution">
    <text evidence="8">The sequence shown here is derived from an EMBL/GenBank/DDBJ whole genome shotgun (WGS) entry which is preliminary data.</text>
</comment>
<dbReference type="Gene3D" id="3.40.50.1000">
    <property type="entry name" value="HAD superfamily/HAD-like"/>
    <property type="match status" value="1"/>
</dbReference>
<proteinExistence type="inferred from homology"/>
<dbReference type="GO" id="GO:0006364">
    <property type="term" value="P:rRNA processing"/>
    <property type="evidence" value="ECO:0007669"/>
    <property type="project" value="InterPro"/>
</dbReference>